<gene>
    <name evidence="6" type="ORF">E3J95_01725</name>
</gene>
<accession>A0A523QLC1</accession>
<evidence type="ECO:0000256" key="4">
    <source>
        <dbReference type="RuleBase" id="RU003513"/>
    </source>
</evidence>
<dbReference type="PANTHER" id="PTHR43174">
    <property type="entry name" value="UDP-N-ACETYLGLUCOSAMINE 2-EPIMERASE"/>
    <property type="match status" value="1"/>
</dbReference>
<dbReference type="SUPFAM" id="SSF53756">
    <property type="entry name" value="UDP-Glycosyltransferase/glycogen phosphorylase"/>
    <property type="match status" value="1"/>
</dbReference>
<dbReference type="AlphaFoldDB" id="A0A523QLC1"/>
<comment type="similarity">
    <text evidence="2 4">Belongs to the UDP-N-acetylglucosamine 2-epimerase family.</text>
</comment>
<evidence type="ECO:0000313" key="7">
    <source>
        <dbReference type="Proteomes" id="UP000320781"/>
    </source>
</evidence>
<dbReference type="Proteomes" id="UP000320781">
    <property type="component" value="Unassembled WGS sequence"/>
</dbReference>
<evidence type="ECO:0000256" key="3">
    <source>
        <dbReference type="ARBA" id="ARBA00038858"/>
    </source>
</evidence>
<dbReference type="InterPro" id="IPR029767">
    <property type="entry name" value="WecB-like"/>
</dbReference>
<protein>
    <recommendedName>
        <fullName evidence="3">UDP-N-acetylglucosamine 2-epimerase (non-hydrolyzing)</fullName>
        <ecNumber evidence="3">5.1.3.14</ecNumber>
    </recommendedName>
</protein>
<evidence type="ECO:0000256" key="2">
    <source>
        <dbReference type="ARBA" id="ARBA00038209"/>
    </source>
</evidence>
<dbReference type="EMBL" id="SOKU01000080">
    <property type="protein sequence ID" value="TES86544.1"/>
    <property type="molecule type" value="Genomic_DNA"/>
</dbReference>
<dbReference type="PANTHER" id="PTHR43174:SF2">
    <property type="entry name" value="UDP-N-ACETYLGLUCOSAMINE 2-EPIMERASE"/>
    <property type="match status" value="1"/>
</dbReference>
<keyword evidence="1 4" id="KW-0413">Isomerase</keyword>
<evidence type="ECO:0000256" key="1">
    <source>
        <dbReference type="ARBA" id="ARBA00023235"/>
    </source>
</evidence>
<proteinExistence type="inferred from homology"/>
<comment type="caution">
    <text evidence="6">The sequence shown here is derived from an EMBL/GenBank/DDBJ whole genome shotgun (WGS) entry which is preliminary data.</text>
</comment>
<organism evidence="6 7">
    <name type="scientific">Aerophobetes bacterium</name>
    <dbReference type="NCBI Taxonomy" id="2030807"/>
    <lineage>
        <taxon>Bacteria</taxon>
        <taxon>Candidatus Aerophobota</taxon>
    </lineage>
</organism>
<dbReference type="GO" id="GO:0008761">
    <property type="term" value="F:UDP-N-acetylglucosamine 2-epimerase activity"/>
    <property type="evidence" value="ECO:0007669"/>
    <property type="project" value="UniProtKB-EC"/>
</dbReference>
<feature type="non-terminal residue" evidence="6">
    <location>
        <position position="143"/>
    </location>
</feature>
<dbReference type="InterPro" id="IPR003331">
    <property type="entry name" value="UDP_GlcNAc_Epimerase_2_dom"/>
</dbReference>
<sequence>MEKFDPIVEEEKPDWILIQGDTTTTFISALIGFYYKIRIGHIEAGLRTYNKYRPFPEEINRRLTALLTDFHFAPTQRAKSNLVFEGIPEKNIFVTGNTVIDALLITLEKLKKDKSMLQRLNSQFSFLNSKSTKLILVTAHRRE</sequence>
<reference evidence="6 7" key="1">
    <citation type="submission" date="2019-03" db="EMBL/GenBank/DDBJ databases">
        <title>Metabolic potential of uncultured bacteria and archaea associated with petroleum seepage in deep-sea sediments.</title>
        <authorList>
            <person name="Dong X."/>
            <person name="Hubert C."/>
        </authorList>
    </citation>
    <scope>NUCLEOTIDE SEQUENCE [LARGE SCALE GENOMIC DNA]</scope>
    <source>
        <strain evidence="6">E44_bin92</strain>
    </source>
</reference>
<dbReference type="EC" id="5.1.3.14" evidence="3"/>
<feature type="domain" description="UDP-N-acetylglucosamine 2-epimerase" evidence="5">
    <location>
        <begin position="1"/>
        <end position="143"/>
    </location>
</feature>
<dbReference type="Pfam" id="PF02350">
    <property type="entry name" value="Epimerase_2"/>
    <property type="match status" value="1"/>
</dbReference>
<evidence type="ECO:0000259" key="5">
    <source>
        <dbReference type="Pfam" id="PF02350"/>
    </source>
</evidence>
<name>A0A523QLC1_UNCAE</name>
<evidence type="ECO:0000313" key="6">
    <source>
        <dbReference type="EMBL" id="TES86544.1"/>
    </source>
</evidence>
<dbReference type="Gene3D" id="3.40.50.2000">
    <property type="entry name" value="Glycogen Phosphorylase B"/>
    <property type="match status" value="2"/>
</dbReference>